<protein>
    <recommendedName>
        <fullName evidence="3">Ribosomal protein/NADH dehydrogenase domain-containing protein</fullName>
    </recommendedName>
</protein>
<keyword evidence="2" id="KW-1185">Reference proteome</keyword>
<evidence type="ECO:0008006" key="3">
    <source>
        <dbReference type="Google" id="ProtNLM"/>
    </source>
</evidence>
<evidence type="ECO:0000313" key="2">
    <source>
        <dbReference type="Proteomes" id="UP000218231"/>
    </source>
</evidence>
<dbReference type="STRING" id="2018661.A0A2A2LXA9"/>
<dbReference type="AlphaFoldDB" id="A0A2A2LXA9"/>
<dbReference type="InterPro" id="IPR052473">
    <property type="entry name" value="mtLSU_mL53"/>
</dbReference>
<name>A0A2A2LXA9_9BILA</name>
<dbReference type="SUPFAM" id="SSF52833">
    <property type="entry name" value="Thioredoxin-like"/>
    <property type="match status" value="1"/>
</dbReference>
<gene>
    <name evidence="1" type="ORF">WR25_12187</name>
</gene>
<accession>A0A2A2LXA9</accession>
<dbReference type="Proteomes" id="UP000218231">
    <property type="component" value="Unassembled WGS sequence"/>
</dbReference>
<evidence type="ECO:0000313" key="1">
    <source>
        <dbReference type="EMBL" id="PAV90615.1"/>
    </source>
</evidence>
<comment type="caution">
    <text evidence="1">The sequence shown here is derived from an EMBL/GenBank/DDBJ whole genome shotgun (WGS) entry which is preliminary data.</text>
</comment>
<reference evidence="1 2" key="1">
    <citation type="journal article" date="2017" name="Curr. Biol.">
        <title>Genome architecture and evolution of a unichromosomal asexual nematode.</title>
        <authorList>
            <person name="Fradin H."/>
            <person name="Zegar C."/>
            <person name="Gutwein M."/>
            <person name="Lucas J."/>
            <person name="Kovtun M."/>
            <person name="Corcoran D."/>
            <person name="Baugh L.R."/>
            <person name="Kiontke K."/>
            <person name="Gunsalus K."/>
            <person name="Fitch D.H."/>
            <person name="Piano F."/>
        </authorList>
    </citation>
    <scope>NUCLEOTIDE SEQUENCE [LARGE SCALE GENOMIC DNA]</scope>
    <source>
        <strain evidence="1">PF1309</strain>
    </source>
</reference>
<dbReference type="OrthoDB" id="6618793at2759"/>
<organism evidence="1 2">
    <name type="scientific">Diploscapter pachys</name>
    <dbReference type="NCBI Taxonomy" id="2018661"/>
    <lineage>
        <taxon>Eukaryota</taxon>
        <taxon>Metazoa</taxon>
        <taxon>Ecdysozoa</taxon>
        <taxon>Nematoda</taxon>
        <taxon>Chromadorea</taxon>
        <taxon>Rhabditida</taxon>
        <taxon>Rhabditina</taxon>
        <taxon>Rhabditomorpha</taxon>
        <taxon>Rhabditoidea</taxon>
        <taxon>Rhabditidae</taxon>
        <taxon>Diploscapter</taxon>
    </lineage>
</organism>
<dbReference type="GO" id="GO:0005762">
    <property type="term" value="C:mitochondrial large ribosomal subunit"/>
    <property type="evidence" value="ECO:0007669"/>
    <property type="project" value="TreeGrafter"/>
</dbReference>
<sequence length="133" mass="15561">MCKMWEKIRYGVRWKPRERFALACRSLNLKSVKSVDISFDPLRPGNESIRSFWSNINAPRTKLTNPQVRIKTDIRNDRQPPYFIAHLESGKKLRFNTDNMASMDLVMRFNRLTGQPELGKTGTRPLPHMQKDA</sequence>
<proteinExistence type="predicted"/>
<dbReference type="EMBL" id="LIAE01006365">
    <property type="protein sequence ID" value="PAV90615.1"/>
    <property type="molecule type" value="Genomic_DNA"/>
</dbReference>
<dbReference type="PANTHER" id="PTHR33618">
    <property type="entry name" value="39S RIBOSOMAL PROTEIN L53, MITOCHONDRIAL"/>
    <property type="match status" value="1"/>
</dbReference>
<dbReference type="InterPro" id="IPR036249">
    <property type="entry name" value="Thioredoxin-like_sf"/>
</dbReference>
<dbReference type="Gene3D" id="3.40.30.10">
    <property type="entry name" value="Glutaredoxin"/>
    <property type="match status" value="1"/>
</dbReference>
<dbReference type="PANTHER" id="PTHR33618:SF1">
    <property type="entry name" value="LARGE RIBOSOMAL SUBUNIT PROTEIN ML53"/>
    <property type="match status" value="1"/>
</dbReference>